<evidence type="ECO:0000256" key="1">
    <source>
        <dbReference type="SAM" id="Coils"/>
    </source>
</evidence>
<organism evidence="2 3">
    <name type="scientific">Anaeramoeba ignava</name>
    <name type="common">Anaerobic marine amoeba</name>
    <dbReference type="NCBI Taxonomy" id="1746090"/>
    <lineage>
        <taxon>Eukaryota</taxon>
        <taxon>Metamonada</taxon>
        <taxon>Anaeramoebidae</taxon>
        <taxon>Anaeramoeba</taxon>
    </lineage>
</organism>
<reference evidence="2" key="1">
    <citation type="submission" date="2022-10" db="EMBL/GenBank/DDBJ databases">
        <title>Novel sulphate-reducing endosymbionts in the free-living metamonad Anaeramoeba.</title>
        <authorList>
            <person name="Jerlstrom-Hultqvist J."/>
            <person name="Cepicka I."/>
            <person name="Gallot-Lavallee L."/>
            <person name="Salas-Leiva D."/>
            <person name="Curtis B.A."/>
            <person name="Zahonova K."/>
            <person name="Pipaliya S."/>
            <person name="Dacks J."/>
            <person name="Roger A.J."/>
        </authorList>
    </citation>
    <scope>NUCLEOTIDE SEQUENCE</scope>
    <source>
        <strain evidence="2">BMAN</strain>
    </source>
</reference>
<feature type="coiled-coil region" evidence="1">
    <location>
        <begin position="375"/>
        <end position="486"/>
    </location>
</feature>
<name>A0A9Q0LRR0_ANAIG</name>
<sequence length="508" mass="60749">MKKLIKTKSKQNQLNSMIQNFQEETQKIKQIIEKQRLENQNLKQENNRLKKNLFSLKNQTNSTSFKSIQNNKKTEMDENINFSNTKPTLDKYKTPPNSLIRKTYRINSSKPINFLNTSVRKFQIIPTNLNQQPQSKTNLETSQTVSGLKKQIKKLEMELEQKKMRIKVFEEKEKHQSMKKYPSRTIFSNKKNNSKKLNQFKKENSRLKDEIINQNKEIEEMKLLVIKINDLNQVLKNSLNNFKSKVFDLEKKLEKSNQNQNQIENQIENQNQNQNQIEQINKDLQQKIIDYQNLKIELEESLKIKDDEIFNLKQSNFDQKLDIRDLQTKIEKSHQNIFDLAEEIKKLQRENVNLIPLKETVEDLQGQLLKSQKSNKNLNYQISNLQKKQEEILQENEKLHKNLTHFDQENQKIQEEKNDLESKLINYQETNENLTNLNENLQLNVSQLKIDIEKIKNENIEIENMKNEWKNQSDDLIDEKEDLKNYIFELEKSLQELIEFKLNNEKEI</sequence>
<feature type="coiled-coil region" evidence="1">
    <location>
        <begin position="138"/>
        <end position="350"/>
    </location>
</feature>
<evidence type="ECO:0000313" key="2">
    <source>
        <dbReference type="EMBL" id="KAJ5076283.1"/>
    </source>
</evidence>
<accession>A0A9Q0LRR0</accession>
<dbReference type="AlphaFoldDB" id="A0A9Q0LRR0"/>
<protein>
    <submittedName>
        <fullName evidence="2">Ctcl tumor antigen hd-cl-01</fullName>
    </submittedName>
</protein>
<feature type="coiled-coil region" evidence="1">
    <location>
        <begin position="14"/>
        <end position="59"/>
    </location>
</feature>
<keyword evidence="3" id="KW-1185">Reference proteome</keyword>
<dbReference type="OMA" id="ECKKYEL"/>
<evidence type="ECO:0000313" key="3">
    <source>
        <dbReference type="Proteomes" id="UP001149090"/>
    </source>
</evidence>
<proteinExistence type="predicted"/>
<dbReference type="EMBL" id="JAPDFW010000061">
    <property type="protein sequence ID" value="KAJ5076283.1"/>
    <property type="molecule type" value="Genomic_DNA"/>
</dbReference>
<gene>
    <name evidence="2" type="ORF">M0811_06279</name>
</gene>
<dbReference type="Proteomes" id="UP001149090">
    <property type="component" value="Unassembled WGS sequence"/>
</dbReference>
<keyword evidence="1" id="KW-0175">Coiled coil</keyword>
<comment type="caution">
    <text evidence="2">The sequence shown here is derived from an EMBL/GenBank/DDBJ whole genome shotgun (WGS) entry which is preliminary data.</text>
</comment>